<organism evidence="3 4">
    <name type="scientific">Cyclostephanos tholiformis</name>
    <dbReference type="NCBI Taxonomy" id="382380"/>
    <lineage>
        <taxon>Eukaryota</taxon>
        <taxon>Sar</taxon>
        <taxon>Stramenopiles</taxon>
        <taxon>Ochrophyta</taxon>
        <taxon>Bacillariophyta</taxon>
        <taxon>Coscinodiscophyceae</taxon>
        <taxon>Thalassiosirophycidae</taxon>
        <taxon>Stephanodiscales</taxon>
        <taxon>Stephanodiscaceae</taxon>
        <taxon>Cyclostephanos</taxon>
    </lineage>
</organism>
<keyword evidence="4" id="KW-1185">Reference proteome</keyword>
<accession>A0ABD3RBH1</accession>
<evidence type="ECO:0000313" key="3">
    <source>
        <dbReference type="EMBL" id="KAL3810287.1"/>
    </source>
</evidence>
<gene>
    <name evidence="3" type="ORF">ACHAXA_008655</name>
</gene>
<evidence type="ECO:0000256" key="1">
    <source>
        <dbReference type="SAM" id="Coils"/>
    </source>
</evidence>
<comment type="caution">
    <text evidence="3">The sequence shown here is derived from an EMBL/GenBank/DDBJ whole genome shotgun (WGS) entry which is preliminary data.</text>
</comment>
<dbReference type="AlphaFoldDB" id="A0ABD3RBH1"/>
<feature type="coiled-coil region" evidence="1">
    <location>
        <begin position="199"/>
        <end position="233"/>
    </location>
</feature>
<protein>
    <submittedName>
        <fullName evidence="3">Uncharacterized protein</fullName>
    </submittedName>
</protein>
<dbReference type="EMBL" id="JALLPB020000342">
    <property type="protein sequence ID" value="KAL3810287.1"/>
    <property type="molecule type" value="Genomic_DNA"/>
</dbReference>
<name>A0ABD3RBH1_9STRA</name>
<dbReference type="Proteomes" id="UP001530377">
    <property type="component" value="Unassembled WGS sequence"/>
</dbReference>
<evidence type="ECO:0000256" key="2">
    <source>
        <dbReference type="SAM" id="MobiDB-lite"/>
    </source>
</evidence>
<evidence type="ECO:0000313" key="4">
    <source>
        <dbReference type="Proteomes" id="UP001530377"/>
    </source>
</evidence>
<feature type="coiled-coil region" evidence="1">
    <location>
        <begin position="284"/>
        <end position="311"/>
    </location>
</feature>
<keyword evidence="1" id="KW-0175">Coiled coil</keyword>
<proteinExistence type="predicted"/>
<reference evidence="3 4" key="1">
    <citation type="submission" date="2024-10" db="EMBL/GenBank/DDBJ databases">
        <title>Updated reference genomes for cyclostephanoid diatoms.</title>
        <authorList>
            <person name="Roberts W.R."/>
            <person name="Alverson A.J."/>
        </authorList>
    </citation>
    <scope>NUCLEOTIDE SEQUENCE [LARGE SCALE GENOMIC DNA]</scope>
    <source>
        <strain evidence="3 4">AJA228-03</strain>
    </source>
</reference>
<feature type="region of interest" description="Disordered" evidence="2">
    <location>
        <begin position="1"/>
        <end position="31"/>
    </location>
</feature>
<sequence>MTSLPSHTSSNIGSRSTTTARSSWNRRVSTRHQQPLRAYTVADNIKPSWTSFWKLPPPLQKFASQFGSLEDSLFSFEGGGISGVATIPRMPNLKIEAATVASTRVEDMEKYELLSEINFLTETFATLESSIDFKSQLFEETIKSYEFKVNALEERNSLLEMGFQRMTGVLEKQEQKLLEMRLKKEGNSAVAVDSNAFTLTQVQDSLQIMEGENEMLRQRVRALELELSEAAFESRKIMPANSVAIAASTFANDVSDDTMSSAEASVSITFQSAPILPKPPSEPVPAHILQVQKLQMQVEEYERERSSLKKLFELGIVRGLEKVRMALNPWNPAYNLQLWGELRQHGTAEL</sequence>